<keyword evidence="3" id="KW-0963">Cytoplasm</keyword>
<gene>
    <name evidence="3 5" type="primary">coaE</name>
    <name evidence="5" type="ORF">LIZ65_01790</name>
</gene>
<dbReference type="InterPro" id="IPR027417">
    <property type="entry name" value="P-loop_NTPase"/>
</dbReference>
<keyword evidence="3 5" id="KW-0418">Kinase</keyword>
<dbReference type="PANTHER" id="PTHR10695">
    <property type="entry name" value="DEPHOSPHO-COA KINASE-RELATED"/>
    <property type="match status" value="1"/>
</dbReference>
<dbReference type="PANTHER" id="PTHR10695:SF46">
    <property type="entry name" value="BIFUNCTIONAL COENZYME A SYNTHASE-RELATED"/>
    <property type="match status" value="1"/>
</dbReference>
<comment type="function">
    <text evidence="3">Catalyzes the phosphorylation of the 3'-hydroxyl group of dephosphocoenzyme A to form coenzyme A.</text>
</comment>
<organism evidence="5 6">
    <name type="scientific">Bariatricus massiliensis</name>
    <dbReference type="NCBI Taxonomy" id="1745713"/>
    <lineage>
        <taxon>Bacteria</taxon>
        <taxon>Bacillati</taxon>
        <taxon>Bacillota</taxon>
        <taxon>Clostridia</taxon>
        <taxon>Lachnospirales</taxon>
        <taxon>Lachnospiraceae</taxon>
        <taxon>Bariatricus</taxon>
    </lineage>
</organism>
<comment type="catalytic activity">
    <reaction evidence="3">
        <text>3'-dephospho-CoA + ATP = ADP + CoA + H(+)</text>
        <dbReference type="Rhea" id="RHEA:18245"/>
        <dbReference type="ChEBI" id="CHEBI:15378"/>
        <dbReference type="ChEBI" id="CHEBI:30616"/>
        <dbReference type="ChEBI" id="CHEBI:57287"/>
        <dbReference type="ChEBI" id="CHEBI:57328"/>
        <dbReference type="ChEBI" id="CHEBI:456216"/>
        <dbReference type="EC" id="2.7.1.24"/>
    </reaction>
</comment>
<evidence type="ECO:0000313" key="6">
    <source>
        <dbReference type="Proteomes" id="UP001299546"/>
    </source>
</evidence>
<dbReference type="HAMAP" id="MF_00376">
    <property type="entry name" value="Dephospho_CoA_kinase"/>
    <property type="match status" value="1"/>
</dbReference>
<name>A0ABS8DCA0_9FIRM</name>
<keyword evidence="2 3" id="KW-0067">ATP-binding</keyword>
<keyword evidence="3" id="KW-0173">Coenzyme A biosynthesis</keyword>
<dbReference type="EC" id="2.7.1.24" evidence="3 4"/>
<dbReference type="GO" id="GO:0004140">
    <property type="term" value="F:dephospho-CoA kinase activity"/>
    <property type="evidence" value="ECO:0007669"/>
    <property type="project" value="UniProtKB-EC"/>
</dbReference>
<keyword evidence="6" id="KW-1185">Reference proteome</keyword>
<dbReference type="InterPro" id="IPR001977">
    <property type="entry name" value="Depp_CoAkinase"/>
</dbReference>
<sequence>MKKIGITGGVGSGKSRVLEFLEEECGAHVCQADILAHQVQRPGSECYQKMTEYFGEEIVGPEGFIDRDTLGSIVFSDRIKLQKLNAMVHPAVNNEILRLMKEEERKGTRLFVLEAALLTEKQYRDMLDEIWYIYTRAEVRRRRLKESRGYTDEKIESIFASQVSENVYREKCDRVIDNSGLFSVTEAAIKKALQEESDRRVDS</sequence>
<dbReference type="EMBL" id="JAJCIS010000001">
    <property type="protein sequence ID" value="MCB7386005.1"/>
    <property type="molecule type" value="Genomic_DNA"/>
</dbReference>
<comment type="caution">
    <text evidence="5">The sequence shown here is derived from an EMBL/GenBank/DDBJ whole genome shotgun (WGS) entry which is preliminary data.</text>
</comment>
<dbReference type="Proteomes" id="UP001299546">
    <property type="component" value="Unassembled WGS sequence"/>
</dbReference>
<dbReference type="NCBIfam" id="TIGR00152">
    <property type="entry name" value="dephospho-CoA kinase"/>
    <property type="match status" value="1"/>
</dbReference>
<evidence type="ECO:0000256" key="4">
    <source>
        <dbReference type="NCBIfam" id="TIGR00152"/>
    </source>
</evidence>
<dbReference type="SUPFAM" id="SSF52540">
    <property type="entry name" value="P-loop containing nucleoside triphosphate hydrolases"/>
    <property type="match status" value="1"/>
</dbReference>
<comment type="similarity">
    <text evidence="3">Belongs to the CoaE family.</text>
</comment>
<dbReference type="CDD" id="cd02022">
    <property type="entry name" value="DPCK"/>
    <property type="match status" value="1"/>
</dbReference>
<dbReference type="PROSITE" id="PS51219">
    <property type="entry name" value="DPCK"/>
    <property type="match status" value="1"/>
</dbReference>
<evidence type="ECO:0000256" key="3">
    <source>
        <dbReference type="HAMAP-Rule" id="MF_00376"/>
    </source>
</evidence>
<feature type="binding site" evidence="3">
    <location>
        <begin position="11"/>
        <end position="16"/>
    </location>
    <ligand>
        <name>ATP</name>
        <dbReference type="ChEBI" id="CHEBI:30616"/>
    </ligand>
</feature>
<keyword evidence="3 5" id="KW-0808">Transferase</keyword>
<evidence type="ECO:0000256" key="2">
    <source>
        <dbReference type="ARBA" id="ARBA00022840"/>
    </source>
</evidence>
<evidence type="ECO:0000313" key="5">
    <source>
        <dbReference type="EMBL" id="MCB7386005.1"/>
    </source>
</evidence>
<comment type="subcellular location">
    <subcellularLocation>
        <location evidence="3">Cytoplasm</location>
    </subcellularLocation>
</comment>
<dbReference type="Pfam" id="PF01121">
    <property type="entry name" value="CoaE"/>
    <property type="match status" value="1"/>
</dbReference>
<proteinExistence type="inferred from homology"/>
<comment type="pathway">
    <text evidence="3">Cofactor biosynthesis; coenzyme A biosynthesis; CoA from (R)-pantothenate: step 5/5.</text>
</comment>
<keyword evidence="1 3" id="KW-0547">Nucleotide-binding</keyword>
<accession>A0ABS8DCA0</accession>
<evidence type="ECO:0000256" key="1">
    <source>
        <dbReference type="ARBA" id="ARBA00022741"/>
    </source>
</evidence>
<protein>
    <recommendedName>
        <fullName evidence="3 4">Dephospho-CoA kinase</fullName>
        <ecNumber evidence="3 4">2.7.1.24</ecNumber>
    </recommendedName>
    <alternativeName>
        <fullName evidence="3">Dephosphocoenzyme A kinase</fullName>
    </alternativeName>
</protein>
<reference evidence="5 6" key="1">
    <citation type="submission" date="2021-10" db="EMBL/GenBank/DDBJ databases">
        <title>Collection of gut derived symbiotic bacterial strains cultured from healthy donors.</title>
        <authorList>
            <person name="Lin H."/>
            <person name="Littmann E."/>
            <person name="Kohout C."/>
            <person name="Pamer E.G."/>
        </authorList>
    </citation>
    <scope>NUCLEOTIDE SEQUENCE [LARGE SCALE GENOMIC DNA]</scope>
    <source>
        <strain evidence="5 6">DFI.1.165</strain>
    </source>
</reference>
<dbReference type="Gene3D" id="3.40.50.300">
    <property type="entry name" value="P-loop containing nucleotide triphosphate hydrolases"/>
    <property type="match status" value="1"/>
</dbReference>